<accession>A0A3E2DGL9</accession>
<reference evidence="3 4" key="1">
    <citation type="submission" date="2017-07" db="EMBL/GenBank/DDBJ databases">
        <authorList>
            <person name="Sun Z.S."/>
            <person name="Albrecht U."/>
            <person name="Echele G."/>
            <person name="Lee C.C."/>
        </authorList>
    </citation>
    <scope>NUCLEOTIDE SEQUENCE [LARGE SCALE GENOMIC DNA]</scope>
    <source>
        <strain evidence="3 4">P16-029</strain>
    </source>
</reference>
<evidence type="ECO:0000256" key="1">
    <source>
        <dbReference type="SAM" id="Phobius"/>
    </source>
</evidence>
<feature type="transmembrane region" description="Helical" evidence="1">
    <location>
        <begin position="20"/>
        <end position="38"/>
    </location>
</feature>
<comment type="caution">
    <text evidence="3">The sequence shown here is derived from an EMBL/GenBank/DDBJ whole genome shotgun (WGS) entry which is preliminary data.</text>
</comment>
<name>A0A3E2DGL9_9ACTN</name>
<evidence type="ECO:0000313" key="4">
    <source>
        <dbReference type="Proteomes" id="UP000259211"/>
    </source>
</evidence>
<keyword evidence="1" id="KW-1133">Transmembrane helix</keyword>
<gene>
    <name evidence="3" type="ORF">CHT91_06955</name>
    <name evidence="2" type="ORF">V7F78_09000</name>
</gene>
<keyword evidence="1" id="KW-0472">Membrane</keyword>
<feature type="transmembrane region" description="Helical" evidence="1">
    <location>
        <begin position="83"/>
        <end position="103"/>
    </location>
</feature>
<keyword evidence="1" id="KW-0812">Transmembrane</keyword>
<feature type="transmembrane region" description="Helical" evidence="1">
    <location>
        <begin position="123"/>
        <end position="147"/>
    </location>
</feature>
<dbReference type="AlphaFoldDB" id="A0A3E2DGL9"/>
<dbReference type="EMBL" id="JBAKUA010000012">
    <property type="protein sequence ID" value="MEH1547143.1"/>
    <property type="molecule type" value="Genomic_DNA"/>
</dbReference>
<protein>
    <submittedName>
        <fullName evidence="3">Uncharacterized protein</fullName>
    </submittedName>
</protein>
<dbReference type="Proteomes" id="UP000259211">
    <property type="component" value="Unassembled WGS sequence"/>
</dbReference>
<reference evidence="2" key="2">
    <citation type="submission" date="2024-02" db="EMBL/GenBank/DDBJ databases">
        <title>Bacterial skin colonization with Propionibacterium avidum as a risk factor for Periprosthetic Joint Infections - a single-center prospective study.</title>
        <authorList>
            <person name="Achermann Y."/>
        </authorList>
    </citation>
    <scope>NUCLEOTIDE SEQUENCE</scope>
    <source>
        <strain evidence="2">PAVI-2017310195</strain>
    </source>
</reference>
<evidence type="ECO:0000313" key="2">
    <source>
        <dbReference type="EMBL" id="MEH1547143.1"/>
    </source>
</evidence>
<evidence type="ECO:0000313" key="3">
    <source>
        <dbReference type="EMBL" id="RFT44559.1"/>
    </source>
</evidence>
<proteinExistence type="predicted"/>
<dbReference type="EMBL" id="NOWI01000005">
    <property type="protein sequence ID" value="RFT44559.1"/>
    <property type="molecule type" value="Genomic_DNA"/>
</dbReference>
<dbReference type="RefSeq" id="WP_117189341.1">
    <property type="nucleotide sequence ID" value="NZ_JBAKUA010000012.1"/>
</dbReference>
<sequence>MTELNAQEHDERPSWTGRAVLAGIGFFVAACLVAWLRIEQYSQAMAIIGSALYTLLMWFSAGSFVLAIYEARRPRLALGGRSLRVPIIVGLTCLVGGFIAQTIKVQLVEHSEATQVTVASQILANVILLLQEFGVICLAVSLVVACIRSRDR</sequence>
<organism evidence="3 4">
    <name type="scientific">Cutibacterium avidum</name>
    <dbReference type="NCBI Taxonomy" id="33010"/>
    <lineage>
        <taxon>Bacteria</taxon>
        <taxon>Bacillati</taxon>
        <taxon>Actinomycetota</taxon>
        <taxon>Actinomycetes</taxon>
        <taxon>Propionibacteriales</taxon>
        <taxon>Propionibacteriaceae</taxon>
        <taxon>Cutibacterium</taxon>
    </lineage>
</organism>
<dbReference type="Proteomes" id="UP001309299">
    <property type="component" value="Unassembled WGS sequence"/>
</dbReference>
<feature type="transmembrane region" description="Helical" evidence="1">
    <location>
        <begin position="44"/>
        <end position="71"/>
    </location>
</feature>